<evidence type="ECO:0000313" key="9">
    <source>
        <dbReference type="EMBL" id="PSB57027.1"/>
    </source>
</evidence>
<dbReference type="InterPro" id="IPR003594">
    <property type="entry name" value="HATPase_dom"/>
</dbReference>
<dbReference type="PANTHER" id="PTHR45453">
    <property type="entry name" value="PHOSPHATE REGULON SENSOR PROTEIN PHOR"/>
    <property type="match status" value="1"/>
</dbReference>
<gene>
    <name evidence="9" type="ORF">C7B77_09835</name>
</gene>
<accession>A0A2T1GH86</accession>
<dbReference type="EC" id="2.7.13.3" evidence="2"/>
<dbReference type="OrthoDB" id="417111at2"/>
<keyword evidence="10" id="KW-1185">Reference proteome</keyword>
<evidence type="ECO:0000256" key="3">
    <source>
        <dbReference type="ARBA" id="ARBA00022553"/>
    </source>
</evidence>
<feature type="transmembrane region" description="Helical" evidence="7">
    <location>
        <begin position="158"/>
        <end position="180"/>
    </location>
</feature>
<dbReference type="PRINTS" id="PR00344">
    <property type="entry name" value="BCTRLSENSOR"/>
</dbReference>
<organism evidence="9 10">
    <name type="scientific">Chamaesiphon polymorphus CCALA 037</name>
    <dbReference type="NCBI Taxonomy" id="2107692"/>
    <lineage>
        <taxon>Bacteria</taxon>
        <taxon>Bacillati</taxon>
        <taxon>Cyanobacteriota</taxon>
        <taxon>Cyanophyceae</taxon>
        <taxon>Gomontiellales</taxon>
        <taxon>Chamaesiphonaceae</taxon>
        <taxon>Chamaesiphon</taxon>
    </lineage>
</organism>
<keyword evidence="4" id="KW-0808">Transferase</keyword>
<evidence type="ECO:0000256" key="2">
    <source>
        <dbReference type="ARBA" id="ARBA00012438"/>
    </source>
</evidence>
<evidence type="ECO:0000256" key="7">
    <source>
        <dbReference type="SAM" id="Phobius"/>
    </source>
</evidence>
<evidence type="ECO:0000256" key="4">
    <source>
        <dbReference type="ARBA" id="ARBA00022679"/>
    </source>
</evidence>
<dbReference type="GO" id="GO:0000155">
    <property type="term" value="F:phosphorelay sensor kinase activity"/>
    <property type="evidence" value="ECO:0007669"/>
    <property type="project" value="InterPro"/>
</dbReference>
<name>A0A2T1GH86_9CYAN</name>
<dbReference type="AlphaFoldDB" id="A0A2T1GH86"/>
<dbReference type="Gene3D" id="3.30.565.10">
    <property type="entry name" value="Histidine kinase-like ATPase, C-terminal domain"/>
    <property type="match status" value="1"/>
</dbReference>
<dbReference type="InterPro" id="IPR036890">
    <property type="entry name" value="HATPase_C_sf"/>
</dbReference>
<dbReference type="GO" id="GO:0005886">
    <property type="term" value="C:plasma membrane"/>
    <property type="evidence" value="ECO:0007669"/>
    <property type="project" value="TreeGrafter"/>
</dbReference>
<dbReference type="InterPro" id="IPR004358">
    <property type="entry name" value="Sig_transdc_His_kin-like_C"/>
</dbReference>
<keyword evidence="3" id="KW-0597">Phosphoprotein</keyword>
<evidence type="ECO:0000313" key="10">
    <source>
        <dbReference type="Proteomes" id="UP000238937"/>
    </source>
</evidence>
<dbReference type="Gene3D" id="1.10.287.130">
    <property type="match status" value="1"/>
</dbReference>
<keyword evidence="7" id="KW-0472">Membrane</keyword>
<dbReference type="InterPro" id="IPR036097">
    <property type="entry name" value="HisK_dim/P_sf"/>
</dbReference>
<sequence>MFRRSRRNLAHWFTLSMGSILLVFASIIYYQQAVERLQESDRQLYQKASLMAANIDYARYDGREQLDLSNVPILGSYAPPAASNMAYARWYSASGKLQQFYGVQPVDRLQAIAAFETIESDSEWLRQLTLPVDYNGRTIGYLQIALPLTEVRGVLKEFLMVMAIAVPLTLGAVSLVGWWLGGLAMQPIRYTYDRLQRFTSDASHELRAPLATILSNAQVGLMSPVESGQTKHARLEKIAETAKSMNRLTTDLLFLARQSGRLDSNSIRSIHLNNLLKETISMPSIQSVAQQVTLKLELPEENILIKGNPDLLTQAIVNLLTNACKYTLPEGMVWVRLVSQYHRILIQVEDTGIGIPATDLPHIFERFYRVDSERSRDRGGTGLGLAIAYQIIAAHGGHLTVSSQVGKGSLFQIEFPVI</sequence>
<feature type="domain" description="Histidine kinase" evidence="8">
    <location>
        <begin position="201"/>
        <end position="418"/>
    </location>
</feature>
<dbReference type="GO" id="GO:0004721">
    <property type="term" value="F:phosphoprotein phosphatase activity"/>
    <property type="evidence" value="ECO:0007669"/>
    <property type="project" value="TreeGrafter"/>
</dbReference>
<dbReference type="SMART" id="SM00388">
    <property type="entry name" value="HisKA"/>
    <property type="match status" value="1"/>
</dbReference>
<dbReference type="InterPro" id="IPR005467">
    <property type="entry name" value="His_kinase_dom"/>
</dbReference>
<evidence type="ECO:0000259" key="8">
    <source>
        <dbReference type="PROSITE" id="PS50109"/>
    </source>
</evidence>
<dbReference type="SUPFAM" id="SSF55874">
    <property type="entry name" value="ATPase domain of HSP90 chaperone/DNA topoisomerase II/histidine kinase"/>
    <property type="match status" value="1"/>
</dbReference>
<dbReference type="CDD" id="cd00082">
    <property type="entry name" value="HisKA"/>
    <property type="match status" value="1"/>
</dbReference>
<dbReference type="Pfam" id="PF00512">
    <property type="entry name" value="HisKA"/>
    <property type="match status" value="1"/>
</dbReference>
<dbReference type="InterPro" id="IPR050351">
    <property type="entry name" value="BphY/WalK/GraS-like"/>
</dbReference>
<comment type="caution">
    <text evidence="9">The sequence shown here is derived from an EMBL/GenBank/DDBJ whole genome shotgun (WGS) entry which is preliminary data.</text>
</comment>
<protein>
    <recommendedName>
        <fullName evidence="2">histidine kinase</fullName>
        <ecNumber evidence="2">2.7.13.3</ecNumber>
    </recommendedName>
</protein>
<dbReference type="SUPFAM" id="SSF47384">
    <property type="entry name" value="Homodimeric domain of signal transducing histidine kinase"/>
    <property type="match status" value="1"/>
</dbReference>
<dbReference type="CDD" id="cd00075">
    <property type="entry name" value="HATPase"/>
    <property type="match status" value="1"/>
</dbReference>
<keyword evidence="5 9" id="KW-0418">Kinase</keyword>
<dbReference type="InterPro" id="IPR003661">
    <property type="entry name" value="HisK_dim/P_dom"/>
</dbReference>
<keyword evidence="7" id="KW-0812">Transmembrane</keyword>
<keyword evidence="7" id="KW-1133">Transmembrane helix</keyword>
<dbReference type="PROSITE" id="PS50109">
    <property type="entry name" value="HIS_KIN"/>
    <property type="match status" value="1"/>
</dbReference>
<evidence type="ECO:0000256" key="1">
    <source>
        <dbReference type="ARBA" id="ARBA00000085"/>
    </source>
</evidence>
<dbReference type="FunFam" id="3.30.565.10:FF:000006">
    <property type="entry name" value="Sensor histidine kinase WalK"/>
    <property type="match status" value="1"/>
</dbReference>
<dbReference type="GO" id="GO:0016036">
    <property type="term" value="P:cellular response to phosphate starvation"/>
    <property type="evidence" value="ECO:0007669"/>
    <property type="project" value="TreeGrafter"/>
</dbReference>
<dbReference type="Proteomes" id="UP000238937">
    <property type="component" value="Unassembled WGS sequence"/>
</dbReference>
<dbReference type="SMART" id="SM00387">
    <property type="entry name" value="HATPase_c"/>
    <property type="match status" value="1"/>
</dbReference>
<dbReference type="Pfam" id="PF02518">
    <property type="entry name" value="HATPase_c"/>
    <property type="match status" value="1"/>
</dbReference>
<dbReference type="RefSeq" id="WP_106303513.1">
    <property type="nucleotide sequence ID" value="NZ_PVWO01000096.1"/>
</dbReference>
<proteinExistence type="predicted"/>
<comment type="catalytic activity">
    <reaction evidence="1">
        <text>ATP + protein L-histidine = ADP + protein N-phospho-L-histidine.</text>
        <dbReference type="EC" id="2.7.13.3"/>
    </reaction>
</comment>
<evidence type="ECO:0000256" key="6">
    <source>
        <dbReference type="ARBA" id="ARBA00023012"/>
    </source>
</evidence>
<feature type="transmembrane region" description="Helical" evidence="7">
    <location>
        <begin position="12"/>
        <end position="30"/>
    </location>
</feature>
<reference evidence="9 10" key="1">
    <citation type="submission" date="2018-03" db="EMBL/GenBank/DDBJ databases">
        <title>The ancient ancestry and fast evolution of plastids.</title>
        <authorList>
            <person name="Moore K.R."/>
            <person name="Magnabosco C."/>
            <person name="Momper L."/>
            <person name="Gold D.A."/>
            <person name="Bosak T."/>
            <person name="Fournier G.P."/>
        </authorList>
    </citation>
    <scope>NUCLEOTIDE SEQUENCE [LARGE SCALE GENOMIC DNA]</scope>
    <source>
        <strain evidence="9 10">CCALA 037</strain>
    </source>
</reference>
<dbReference type="PANTHER" id="PTHR45453:SF1">
    <property type="entry name" value="PHOSPHATE REGULON SENSOR PROTEIN PHOR"/>
    <property type="match status" value="1"/>
</dbReference>
<evidence type="ECO:0000256" key="5">
    <source>
        <dbReference type="ARBA" id="ARBA00022777"/>
    </source>
</evidence>
<dbReference type="EMBL" id="PVWO01000096">
    <property type="protein sequence ID" value="PSB57027.1"/>
    <property type="molecule type" value="Genomic_DNA"/>
</dbReference>
<keyword evidence="6" id="KW-0902">Two-component regulatory system</keyword>